<protein>
    <submittedName>
        <fullName evidence="1">Uncharacterized protein</fullName>
    </submittedName>
</protein>
<proteinExistence type="predicted"/>
<accession>A0A9D9DJ30</accession>
<evidence type="ECO:0000313" key="2">
    <source>
        <dbReference type="Proteomes" id="UP000823613"/>
    </source>
</evidence>
<comment type="caution">
    <text evidence="1">The sequence shown here is derived from an EMBL/GenBank/DDBJ whole genome shotgun (WGS) entry which is preliminary data.</text>
</comment>
<reference evidence="1" key="2">
    <citation type="journal article" date="2021" name="PeerJ">
        <title>Extensive microbial diversity within the chicken gut microbiome revealed by metagenomics and culture.</title>
        <authorList>
            <person name="Gilroy R."/>
            <person name="Ravi A."/>
            <person name="Getino M."/>
            <person name="Pursley I."/>
            <person name="Horton D.L."/>
            <person name="Alikhan N.F."/>
            <person name="Baker D."/>
            <person name="Gharbi K."/>
            <person name="Hall N."/>
            <person name="Watson M."/>
            <person name="Adriaenssens E.M."/>
            <person name="Foster-Nyarko E."/>
            <person name="Jarju S."/>
            <person name="Secka A."/>
            <person name="Antonio M."/>
            <person name="Oren A."/>
            <person name="Chaudhuri R.R."/>
            <person name="La Ragione R."/>
            <person name="Hildebrand F."/>
            <person name="Pallen M.J."/>
        </authorList>
    </citation>
    <scope>NUCLEOTIDE SEQUENCE</scope>
    <source>
        <strain evidence="1">11159</strain>
    </source>
</reference>
<dbReference type="EMBL" id="JADIMY010000120">
    <property type="protein sequence ID" value="MBO8428126.1"/>
    <property type="molecule type" value="Genomic_DNA"/>
</dbReference>
<evidence type="ECO:0000313" key="1">
    <source>
        <dbReference type="EMBL" id="MBO8428126.1"/>
    </source>
</evidence>
<gene>
    <name evidence="1" type="ORF">IAC58_06260</name>
</gene>
<name>A0A9D9DJ30_9BACL</name>
<sequence length="87" mass="9997">MKQIFNDLDTDYISVENNGSFNIMTVIFDDITDAPLPIEIIGLTIKYGEVKVVSNTKEKFDLRKININSQFVILLTILYRNIISNKI</sequence>
<organism evidence="1 2">
    <name type="scientific">Candidatus Onthovivens merdipullorum</name>
    <dbReference type="NCBI Taxonomy" id="2840889"/>
    <lineage>
        <taxon>Bacteria</taxon>
        <taxon>Bacillati</taxon>
        <taxon>Bacillota</taxon>
        <taxon>Bacilli</taxon>
        <taxon>Bacillales</taxon>
        <taxon>Candidatus Onthovivens</taxon>
    </lineage>
</organism>
<reference evidence="1" key="1">
    <citation type="submission" date="2020-10" db="EMBL/GenBank/DDBJ databases">
        <authorList>
            <person name="Gilroy R."/>
        </authorList>
    </citation>
    <scope>NUCLEOTIDE SEQUENCE</scope>
    <source>
        <strain evidence="1">11159</strain>
    </source>
</reference>
<dbReference type="AlphaFoldDB" id="A0A9D9DJ30"/>
<dbReference type="Proteomes" id="UP000823613">
    <property type="component" value="Unassembled WGS sequence"/>
</dbReference>